<accession>B1I429</accession>
<dbReference type="InterPro" id="IPR006129">
    <property type="entry name" value="AdhesinB"/>
</dbReference>
<organism evidence="1 2">
    <name type="scientific">Desulforudis audaxviator (strain MP104C)</name>
    <dbReference type="NCBI Taxonomy" id="477974"/>
    <lineage>
        <taxon>Bacteria</taxon>
        <taxon>Bacillati</taxon>
        <taxon>Bacillota</taxon>
        <taxon>Clostridia</taxon>
        <taxon>Thermoanaerobacterales</taxon>
        <taxon>Candidatus Desulforudaceae</taxon>
        <taxon>Candidatus Desulforudis</taxon>
    </lineage>
</organism>
<reference evidence="1 2" key="2">
    <citation type="journal article" date="2008" name="Science">
        <title>Environmental genomics reveals a single-species ecosystem deep within Earth.</title>
        <authorList>
            <person name="Chivian D."/>
            <person name="Brodie E.L."/>
            <person name="Alm E.J."/>
            <person name="Culley D.E."/>
            <person name="Dehal P.S."/>
            <person name="Desantis T.Z."/>
            <person name="Gihring T.M."/>
            <person name="Lapidus A."/>
            <person name="Lin L.H."/>
            <person name="Lowry S.R."/>
            <person name="Moser D.P."/>
            <person name="Richardson P.M."/>
            <person name="Southam G."/>
            <person name="Wanger G."/>
            <person name="Pratt L.M."/>
            <person name="Andersen G.L."/>
            <person name="Hazen T.C."/>
            <person name="Brockman F.J."/>
            <person name="Arkin A.P."/>
            <person name="Onstott T.C."/>
        </authorList>
    </citation>
    <scope>NUCLEOTIDE SEQUENCE [LARGE SCALE GENOMIC DNA]</scope>
    <source>
        <strain evidence="1 2">MP104C</strain>
    </source>
</reference>
<sequence length="291" mass="30753">MAENKRLGRRVWLLLAVAVLLTVFTLTGCGEERAPAGGGPELLKVVTTTSLIADIVEGVGADKVTVANIIPPASCPGHFDVKPADMQVLANARIFFVHAWQGELFTDDLIRSARNEELQKVVLAIQGNWMTPPVRSEAIEQIAAALAKVDPDNAGFYAENAAALQEETAAVGSAMKSRLEAAGATGVKVLVSEMQTGFLRWAGLDVVAAFGRPEDTSPRQLEELLALGRQAGVTLVVDNLQSGHEAGKSIARELGAAHVTLSNFPGGFPDTATWALAIERNVELLLGAIAE</sequence>
<dbReference type="PRINTS" id="PR00691">
    <property type="entry name" value="ADHESINB"/>
</dbReference>
<dbReference type="AlphaFoldDB" id="B1I429"/>
<dbReference type="EMBL" id="CP000860">
    <property type="protein sequence ID" value="ACA59662.1"/>
    <property type="molecule type" value="Genomic_DNA"/>
</dbReference>
<dbReference type="eggNOG" id="COG0803">
    <property type="taxonomic scope" value="Bacteria"/>
</dbReference>
<dbReference type="GO" id="GO:0007155">
    <property type="term" value="P:cell adhesion"/>
    <property type="evidence" value="ECO:0007669"/>
    <property type="project" value="InterPro"/>
</dbReference>
<dbReference type="InterPro" id="IPR050492">
    <property type="entry name" value="Bact_metal-bind_prot9"/>
</dbReference>
<dbReference type="GO" id="GO:0030001">
    <property type="term" value="P:metal ion transport"/>
    <property type="evidence" value="ECO:0007669"/>
    <property type="project" value="InterPro"/>
</dbReference>
<dbReference type="RefSeq" id="WP_012302248.1">
    <property type="nucleotide sequence ID" value="NC_010424.1"/>
</dbReference>
<dbReference type="InterPro" id="IPR006127">
    <property type="entry name" value="ZnuA-like"/>
</dbReference>
<keyword evidence="2" id="KW-1185">Reference proteome</keyword>
<dbReference type="PANTHER" id="PTHR42953">
    <property type="entry name" value="HIGH-AFFINITY ZINC UPTAKE SYSTEM PROTEIN ZNUA-RELATED"/>
    <property type="match status" value="1"/>
</dbReference>
<dbReference type="PROSITE" id="PS51257">
    <property type="entry name" value="PROKAR_LIPOPROTEIN"/>
    <property type="match status" value="1"/>
</dbReference>
<dbReference type="Proteomes" id="UP000008544">
    <property type="component" value="Chromosome"/>
</dbReference>
<proteinExistence type="predicted"/>
<dbReference type="OrthoDB" id="5456598at2"/>
<protein>
    <submittedName>
        <fullName evidence="1">Periplasmic solute binding protein</fullName>
    </submittedName>
</protein>
<gene>
    <name evidence="1" type="ordered locus">Daud_1151</name>
</gene>
<dbReference type="GO" id="GO:0046872">
    <property type="term" value="F:metal ion binding"/>
    <property type="evidence" value="ECO:0007669"/>
    <property type="project" value="InterPro"/>
</dbReference>
<dbReference type="STRING" id="477974.Daud_1151"/>
<dbReference type="Pfam" id="PF01297">
    <property type="entry name" value="ZnuA"/>
    <property type="match status" value="1"/>
</dbReference>
<evidence type="ECO:0000313" key="2">
    <source>
        <dbReference type="Proteomes" id="UP000008544"/>
    </source>
</evidence>
<dbReference type="KEGG" id="dau:Daud_1151"/>
<dbReference type="Gene3D" id="3.40.50.1980">
    <property type="entry name" value="Nitrogenase molybdenum iron protein domain"/>
    <property type="match status" value="1"/>
</dbReference>
<evidence type="ECO:0000313" key="1">
    <source>
        <dbReference type="EMBL" id="ACA59662.1"/>
    </source>
</evidence>
<dbReference type="SUPFAM" id="SSF53807">
    <property type="entry name" value="Helical backbone' metal receptor"/>
    <property type="match status" value="1"/>
</dbReference>
<reference evidence="2" key="1">
    <citation type="submission" date="2007-10" db="EMBL/GenBank/DDBJ databases">
        <title>Complete sequence of chromosome of Desulforudis audaxviator MP104C.</title>
        <authorList>
            <person name="Copeland A."/>
            <person name="Lucas S."/>
            <person name="Lapidus A."/>
            <person name="Barry K."/>
            <person name="Glavina del Rio T."/>
            <person name="Dalin E."/>
            <person name="Tice H."/>
            <person name="Bruce D."/>
            <person name="Pitluck S."/>
            <person name="Lowry S.R."/>
            <person name="Larimer F."/>
            <person name="Land M.L."/>
            <person name="Hauser L."/>
            <person name="Kyrpides N."/>
            <person name="Ivanova N.N."/>
            <person name="Richardson P."/>
        </authorList>
    </citation>
    <scope>NUCLEOTIDE SEQUENCE [LARGE SCALE GENOMIC DNA]</scope>
    <source>
        <strain evidence="2">MP104C</strain>
    </source>
</reference>
<dbReference type="HOGENOM" id="CLU_955538_0_0_9"/>
<name>B1I429_DESAP</name>